<dbReference type="AlphaFoldDB" id="A0ABD3MNV2"/>
<dbReference type="EMBL" id="JALLAZ020001745">
    <property type="protein sequence ID" value="KAL3765680.1"/>
    <property type="molecule type" value="Genomic_DNA"/>
</dbReference>
<evidence type="ECO:0008006" key="4">
    <source>
        <dbReference type="Google" id="ProtNLM"/>
    </source>
</evidence>
<feature type="compositionally biased region" description="Basic and acidic residues" evidence="1">
    <location>
        <begin position="156"/>
        <end position="177"/>
    </location>
</feature>
<keyword evidence="3" id="KW-1185">Reference proteome</keyword>
<name>A0ABD3MNV2_9STRA</name>
<feature type="region of interest" description="Disordered" evidence="1">
    <location>
        <begin position="148"/>
        <end position="180"/>
    </location>
</feature>
<reference evidence="2 3" key="1">
    <citation type="submission" date="2024-10" db="EMBL/GenBank/DDBJ databases">
        <title>Updated reference genomes for cyclostephanoid diatoms.</title>
        <authorList>
            <person name="Roberts W.R."/>
            <person name="Alverson A.J."/>
        </authorList>
    </citation>
    <scope>NUCLEOTIDE SEQUENCE [LARGE SCALE GENOMIC DNA]</scope>
    <source>
        <strain evidence="2 3">AJA276-08</strain>
    </source>
</reference>
<accession>A0ABD3MNV2</accession>
<comment type="caution">
    <text evidence="2">The sequence shown here is derived from an EMBL/GenBank/DDBJ whole genome shotgun (WGS) entry which is preliminary data.</text>
</comment>
<gene>
    <name evidence="2" type="ORF">ACHAW5_006360</name>
</gene>
<evidence type="ECO:0000313" key="3">
    <source>
        <dbReference type="Proteomes" id="UP001530315"/>
    </source>
</evidence>
<organism evidence="2 3">
    <name type="scientific">Stephanodiscus triporus</name>
    <dbReference type="NCBI Taxonomy" id="2934178"/>
    <lineage>
        <taxon>Eukaryota</taxon>
        <taxon>Sar</taxon>
        <taxon>Stramenopiles</taxon>
        <taxon>Ochrophyta</taxon>
        <taxon>Bacillariophyta</taxon>
        <taxon>Coscinodiscophyceae</taxon>
        <taxon>Thalassiosirophycidae</taxon>
        <taxon>Stephanodiscales</taxon>
        <taxon>Stephanodiscaceae</taxon>
        <taxon>Stephanodiscus</taxon>
    </lineage>
</organism>
<protein>
    <recommendedName>
        <fullName evidence="4">BZIP domain-containing protein</fullName>
    </recommendedName>
</protein>
<proteinExistence type="predicted"/>
<evidence type="ECO:0000313" key="2">
    <source>
        <dbReference type="EMBL" id="KAL3765680.1"/>
    </source>
</evidence>
<dbReference type="Proteomes" id="UP001530315">
    <property type="component" value="Unassembled WGS sequence"/>
</dbReference>
<sequence>MAATSLDALEALLQFREGASNSIYFHGLPVPNPLDPTRPHLIEGDAQSTVVDRQPASASGVKLSLKPILSSDATTVPDPLAMPVAENESPRHQPLPCSAIKQLTTVSSRKRIVDHDFSVDDTIPLRSVSDSAIDVYVRTEKIEYALNSKPQRGKKRQDLNQLERQELTRTRNREHAKSTRLKKKARLDDLIEIEKKYMLVKEKELLHARRRQRLVDFVEQREVKCCFHSSRLRELASQEILNAEFSATDAVALTAANSGSVRVSAHGSDLDSASSKTLCGVICVDFAPGSTDIRDVSLYWSTTPSVSSFPPSVSLSYLDC</sequence>
<evidence type="ECO:0000256" key="1">
    <source>
        <dbReference type="SAM" id="MobiDB-lite"/>
    </source>
</evidence>